<evidence type="ECO:0000256" key="3">
    <source>
        <dbReference type="ARBA" id="ARBA00022695"/>
    </source>
</evidence>
<evidence type="ECO:0000256" key="9">
    <source>
        <dbReference type="ARBA" id="ARBA00022840"/>
    </source>
</evidence>
<keyword evidence="8" id="KW-0378">Hydrolase</keyword>
<evidence type="ECO:0000256" key="14">
    <source>
        <dbReference type="ARBA" id="ARBA00023172"/>
    </source>
</evidence>
<dbReference type="InterPro" id="IPR039537">
    <property type="entry name" value="Retrotran_Ty1/copia-like"/>
</dbReference>
<dbReference type="GO" id="GO:0003887">
    <property type="term" value="F:DNA-directed DNA polymerase activity"/>
    <property type="evidence" value="ECO:0007669"/>
    <property type="project" value="UniProtKB-KW"/>
</dbReference>
<dbReference type="InterPro" id="IPR054722">
    <property type="entry name" value="PolX-like_BBD"/>
</dbReference>
<feature type="domain" description="Retroviral polymerase SH3-like" evidence="16">
    <location>
        <begin position="295"/>
        <end position="357"/>
    </location>
</feature>
<dbReference type="GO" id="GO:0006310">
    <property type="term" value="P:DNA recombination"/>
    <property type="evidence" value="ECO:0007669"/>
    <property type="project" value="UniProtKB-KW"/>
</dbReference>
<dbReference type="PANTHER" id="PTHR42648">
    <property type="entry name" value="TRANSPOSASE, PUTATIVE-RELATED"/>
    <property type="match status" value="1"/>
</dbReference>
<comment type="caution">
    <text evidence="17">The sequence shown here is derived from an EMBL/GenBank/DDBJ whole genome shotgun (WGS) entry which is preliminary data.</text>
</comment>
<keyword evidence="12" id="KW-0695">RNA-directed DNA polymerase</keyword>
<evidence type="ECO:0000256" key="8">
    <source>
        <dbReference type="ARBA" id="ARBA00022801"/>
    </source>
</evidence>
<keyword evidence="2" id="KW-0645">Protease</keyword>
<dbReference type="Pfam" id="PF22936">
    <property type="entry name" value="Pol_BBD"/>
    <property type="match status" value="1"/>
</dbReference>
<gene>
    <name evidence="17" type="ORF">O181_077767</name>
</gene>
<sequence>MTPFVVATGDPSSTLHGEGIGLVNLRINGSMIKLKGCLYVPQISKNLISLLQIFDKDVTICKLPANLFEIICQDIRITRRIADRLMVIDCNPPQSNLTTSYLWNQRLGHPSNQALKTLGLPLLNYSCHICMSGKSTLLPFSGQFDKVNQLLECVHLDLVGPITPPLVAGHKYFLTIFDQFSSFKTVKFLKRKENCYDEFVNWKKFAVNLHEKKLKDLYLIKEASLKIKRANQTILEKAKCLMIGSSLPKQYWAEAINTAIFLSNHIPTLSRDNLSPFSLWSNKSSRIKRLETFGCKAVIIIPKHLRSWKFSPSGEDGILLGYQNENSAYQILRIRDRTIVITRHALFAENHFPSIDSNSDSHSNRWIDLCEEKDECIDPEEILTDQGLSEITESKECVQEQDEELIQNATPSNTPVRLKVVGPQHPTIINGDISHSNILPYSRRPKNFITVKDADPISY</sequence>
<dbReference type="GO" id="GO:0008233">
    <property type="term" value="F:peptidase activity"/>
    <property type="evidence" value="ECO:0007669"/>
    <property type="project" value="UniProtKB-KW"/>
</dbReference>
<dbReference type="GO" id="GO:0003964">
    <property type="term" value="F:RNA-directed DNA polymerase activity"/>
    <property type="evidence" value="ECO:0007669"/>
    <property type="project" value="UniProtKB-KW"/>
</dbReference>
<dbReference type="EMBL" id="AVOT02042640">
    <property type="protein sequence ID" value="MBW0538052.1"/>
    <property type="molecule type" value="Genomic_DNA"/>
</dbReference>
<evidence type="ECO:0000259" key="16">
    <source>
        <dbReference type="Pfam" id="PF25597"/>
    </source>
</evidence>
<dbReference type="Proteomes" id="UP000765509">
    <property type="component" value="Unassembled WGS sequence"/>
</dbReference>
<protein>
    <recommendedName>
        <fullName evidence="19">GAG-pre-integrase domain-containing protein</fullName>
    </recommendedName>
</protein>
<evidence type="ECO:0000256" key="7">
    <source>
        <dbReference type="ARBA" id="ARBA00022759"/>
    </source>
</evidence>
<keyword evidence="14" id="KW-0233">DNA recombination</keyword>
<dbReference type="GO" id="GO:0004519">
    <property type="term" value="F:endonuclease activity"/>
    <property type="evidence" value="ECO:0007669"/>
    <property type="project" value="UniProtKB-KW"/>
</dbReference>
<evidence type="ECO:0000256" key="4">
    <source>
        <dbReference type="ARBA" id="ARBA00022722"/>
    </source>
</evidence>
<evidence type="ECO:0000256" key="5">
    <source>
        <dbReference type="ARBA" id="ARBA00022723"/>
    </source>
</evidence>
<keyword evidence="4" id="KW-0540">Nuclease</keyword>
<keyword evidence="13" id="KW-0808">Transferase</keyword>
<keyword evidence="9" id="KW-0067">ATP-binding</keyword>
<dbReference type="InterPro" id="IPR057670">
    <property type="entry name" value="SH3_retrovirus"/>
</dbReference>
<evidence type="ECO:0000256" key="12">
    <source>
        <dbReference type="ARBA" id="ARBA00022918"/>
    </source>
</evidence>
<evidence type="ECO:0000256" key="10">
    <source>
        <dbReference type="ARBA" id="ARBA00022842"/>
    </source>
</evidence>
<evidence type="ECO:0000256" key="11">
    <source>
        <dbReference type="ARBA" id="ARBA00022908"/>
    </source>
</evidence>
<keyword evidence="13" id="KW-0239">DNA-directed DNA polymerase</keyword>
<dbReference type="GO" id="GO:0015074">
    <property type="term" value="P:DNA integration"/>
    <property type="evidence" value="ECO:0007669"/>
    <property type="project" value="UniProtKB-KW"/>
</dbReference>
<keyword evidence="10" id="KW-0460">Magnesium</keyword>
<keyword evidence="5" id="KW-0479">Metal-binding</keyword>
<evidence type="ECO:0000259" key="15">
    <source>
        <dbReference type="Pfam" id="PF22936"/>
    </source>
</evidence>
<comment type="function">
    <text evidence="1">The aspartyl protease (PR) mediates the proteolytic cleavages of the Gag and Gag-Pol polyproteins after assembly of the VLP.</text>
</comment>
<dbReference type="SUPFAM" id="SSF53098">
    <property type="entry name" value="Ribonuclease H-like"/>
    <property type="match status" value="1"/>
</dbReference>
<evidence type="ECO:0000313" key="17">
    <source>
        <dbReference type="EMBL" id="MBW0538052.1"/>
    </source>
</evidence>
<dbReference type="Pfam" id="PF25597">
    <property type="entry name" value="SH3_retrovirus"/>
    <property type="match status" value="1"/>
</dbReference>
<organism evidence="17 18">
    <name type="scientific">Austropuccinia psidii MF-1</name>
    <dbReference type="NCBI Taxonomy" id="1389203"/>
    <lineage>
        <taxon>Eukaryota</taxon>
        <taxon>Fungi</taxon>
        <taxon>Dikarya</taxon>
        <taxon>Basidiomycota</taxon>
        <taxon>Pucciniomycotina</taxon>
        <taxon>Pucciniomycetes</taxon>
        <taxon>Pucciniales</taxon>
        <taxon>Sphaerophragmiaceae</taxon>
        <taxon>Austropuccinia</taxon>
    </lineage>
</organism>
<evidence type="ECO:0000256" key="6">
    <source>
        <dbReference type="ARBA" id="ARBA00022741"/>
    </source>
</evidence>
<dbReference type="AlphaFoldDB" id="A0A9Q3FJ85"/>
<dbReference type="GO" id="GO:0006508">
    <property type="term" value="P:proteolysis"/>
    <property type="evidence" value="ECO:0007669"/>
    <property type="project" value="UniProtKB-KW"/>
</dbReference>
<dbReference type="InterPro" id="IPR012337">
    <property type="entry name" value="RNaseH-like_sf"/>
</dbReference>
<name>A0A9Q3FJ85_9BASI</name>
<keyword evidence="3" id="KW-0548">Nucleotidyltransferase</keyword>
<proteinExistence type="predicted"/>
<evidence type="ECO:0000256" key="1">
    <source>
        <dbReference type="ARBA" id="ARBA00002180"/>
    </source>
</evidence>
<evidence type="ECO:0000313" key="18">
    <source>
        <dbReference type="Proteomes" id="UP000765509"/>
    </source>
</evidence>
<dbReference type="PANTHER" id="PTHR42648:SF11">
    <property type="entry name" value="TRANSPOSON TY4-P GAG-POL POLYPROTEIN"/>
    <property type="match status" value="1"/>
</dbReference>
<accession>A0A9Q3FJ85</accession>
<keyword evidence="7" id="KW-0255">Endonuclease</keyword>
<keyword evidence="6" id="KW-0547">Nucleotide-binding</keyword>
<dbReference type="OrthoDB" id="413361at2759"/>
<evidence type="ECO:0008006" key="19">
    <source>
        <dbReference type="Google" id="ProtNLM"/>
    </source>
</evidence>
<feature type="domain" description="Retrovirus-related Pol polyprotein from transposon TNT 1-94-like beta-barrel" evidence="15">
    <location>
        <begin position="7"/>
        <end position="56"/>
    </location>
</feature>
<evidence type="ECO:0000256" key="2">
    <source>
        <dbReference type="ARBA" id="ARBA00022670"/>
    </source>
</evidence>
<evidence type="ECO:0000256" key="13">
    <source>
        <dbReference type="ARBA" id="ARBA00022932"/>
    </source>
</evidence>
<keyword evidence="18" id="KW-1185">Reference proteome</keyword>
<dbReference type="GO" id="GO:0046872">
    <property type="term" value="F:metal ion binding"/>
    <property type="evidence" value="ECO:0007669"/>
    <property type="project" value="UniProtKB-KW"/>
</dbReference>
<dbReference type="GO" id="GO:0005524">
    <property type="term" value="F:ATP binding"/>
    <property type="evidence" value="ECO:0007669"/>
    <property type="project" value="UniProtKB-KW"/>
</dbReference>
<reference evidence="17" key="1">
    <citation type="submission" date="2021-03" db="EMBL/GenBank/DDBJ databases">
        <title>Draft genome sequence of rust myrtle Austropuccinia psidii MF-1, a brazilian biotype.</title>
        <authorList>
            <person name="Quecine M.C."/>
            <person name="Pachon D.M.R."/>
            <person name="Bonatelli M.L."/>
            <person name="Correr F.H."/>
            <person name="Franceschini L.M."/>
            <person name="Leite T.F."/>
            <person name="Margarido G.R.A."/>
            <person name="Almeida C.A."/>
            <person name="Ferrarezi J.A."/>
            <person name="Labate C.A."/>
        </authorList>
    </citation>
    <scope>NUCLEOTIDE SEQUENCE</scope>
    <source>
        <strain evidence="17">MF-1</strain>
    </source>
</reference>
<keyword evidence="11" id="KW-0229">DNA integration</keyword>